<name>A0ABD1THB5_9LAMI</name>
<feature type="region of interest" description="Disordered" evidence="1">
    <location>
        <begin position="1"/>
        <end position="39"/>
    </location>
</feature>
<proteinExistence type="predicted"/>
<evidence type="ECO:0000313" key="3">
    <source>
        <dbReference type="Proteomes" id="UP001604336"/>
    </source>
</evidence>
<accession>A0ABD1THB5</accession>
<feature type="region of interest" description="Disordered" evidence="1">
    <location>
        <begin position="52"/>
        <end position="75"/>
    </location>
</feature>
<gene>
    <name evidence="2" type="ORF">Adt_17538</name>
</gene>
<comment type="caution">
    <text evidence="2">The sequence shown here is derived from an EMBL/GenBank/DDBJ whole genome shotgun (WGS) entry which is preliminary data.</text>
</comment>
<keyword evidence="3" id="KW-1185">Reference proteome</keyword>
<evidence type="ECO:0000256" key="1">
    <source>
        <dbReference type="SAM" id="MobiDB-lite"/>
    </source>
</evidence>
<dbReference type="Proteomes" id="UP001604336">
    <property type="component" value="Unassembled WGS sequence"/>
</dbReference>
<reference evidence="3" key="1">
    <citation type="submission" date="2024-07" db="EMBL/GenBank/DDBJ databases">
        <title>Two chromosome-level genome assemblies of Korean endemic species Abeliophyllum distichum and Forsythia ovata (Oleaceae).</title>
        <authorList>
            <person name="Jang H."/>
        </authorList>
    </citation>
    <scope>NUCLEOTIDE SEQUENCE [LARGE SCALE GENOMIC DNA]</scope>
</reference>
<dbReference type="EMBL" id="JBFOLK010000005">
    <property type="protein sequence ID" value="KAL2511938.1"/>
    <property type="molecule type" value="Genomic_DNA"/>
</dbReference>
<protein>
    <submittedName>
        <fullName evidence="2">Uncharacterized protein</fullName>
    </submittedName>
</protein>
<evidence type="ECO:0000313" key="2">
    <source>
        <dbReference type="EMBL" id="KAL2511938.1"/>
    </source>
</evidence>
<sequence>MAHQRQSSAAPIRVPRPTTASDTEDIDTNTTQFDPNTKIRFSISVDESVNKWDTPNEDTDLSPISSRKRHTEEETTKVRRKCTQLYDESHRSLVVIAESLKVIVQAIQMQVTLDTLNHVNWQLIIEKLQAMDIDLVDIIKVMKAFRSDGDLAKVFMSLTNTTIKRALMFEQLGSDSPPLP</sequence>
<organism evidence="2 3">
    <name type="scientific">Abeliophyllum distichum</name>
    <dbReference type="NCBI Taxonomy" id="126358"/>
    <lineage>
        <taxon>Eukaryota</taxon>
        <taxon>Viridiplantae</taxon>
        <taxon>Streptophyta</taxon>
        <taxon>Embryophyta</taxon>
        <taxon>Tracheophyta</taxon>
        <taxon>Spermatophyta</taxon>
        <taxon>Magnoliopsida</taxon>
        <taxon>eudicotyledons</taxon>
        <taxon>Gunneridae</taxon>
        <taxon>Pentapetalae</taxon>
        <taxon>asterids</taxon>
        <taxon>lamiids</taxon>
        <taxon>Lamiales</taxon>
        <taxon>Oleaceae</taxon>
        <taxon>Forsythieae</taxon>
        <taxon>Abeliophyllum</taxon>
    </lineage>
</organism>
<dbReference type="AlphaFoldDB" id="A0ABD1THB5"/>